<dbReference type="RefSeq" id="WP_121923700.1">
    <property type="nucleotide sequence ID" value="NZ_REFO01000016.1"/>
</dbReference>
<dbReference type="EMBL" id="REFO01000016">
    <property type="protein sequence ID" value="RMA92552.1"/>
    <property type="molecule type" value="Genomic_DNA"/>
</dbReference>
<dbReference type="Proteomes" id="UP000280842">
    <property type="component" value="Unassembled WGS sequence"/>
</dbReference>
<protein>
    <submittedName>
        <fullName evidence="1">Uncharacterized protein</fullName>
    </submittedName>
</protein>
<reference evidence="1 2" key="1">
    <citation type="submission" date="2018-10" db="EMBL/GenBank/DDBJ databases">
        <title>Genomic Encyclopedia of Archaeal and Bacterial Type Strains, Phase II (KMG-II): from individual species to whole genera.</title>
        <authorList>
            <person name="Goeker M."/>
        </authorList>
    </citation>
    <scope>NUCLEOTIDE SEQUENCE [LARGE SCALE GENOMIC DNA]</scope>
    <source>
        <strain evidence="1 2">VM1</strain>
    </source>
</reference>
<organism evidence="1 2">
    <name type="scientific">Hydrogenothermus marinus</name>
    <dbReference type="NCBI Taxonomy" id="133270"/>
    <lineage>
        <taxon>Bacteria</taxon>
        <taxon>Pseudomonadati</taxon>
        <taxon>Aquificota</taxon>
        <taxon>Aquificia</taxon>
        <taxon>Aquificales</taxon>
        <taxon>Hydrogenothermaceae</taxon>
        <taxon>Hydrogenothermus</taxon>
    </lineage>
</organism>
<gene>
    <name evidence="1" type="ORF">CLV39_1601</name>
</gene>
<name>A0A3M0BNF9_9AQUI</name>
<proteinExistence type="predicted"/>
<comment type="caution">
    <text evidence="1">The sequence shown here is derived from an EMBL/GenBank/DDBJ whole genome shotgun (WGS) entry which is preliminary data.</text>
</comment>
<keyword evidence="2" id="KW-1185">Reference proteome</keyword>
<accession>A0A3M0BNF9</accession>
<dbReference type="AlphaFoldDB" id="A0A3M0BNF9"/>
<sequence length="109" mass="12998">MSWEYKDVKLKGIAVDVLSDEWIEEDVINKAPVEIYKIAKRKGGFTLFMKSPTEDLEWYFSKGLTEIKLKQGKTGKYLHIEHEDGIYWVDMQINKEVYEFLKEFIQEQE</sequence>
<evidence type="ECO:0000313" key="2">
    <source>
        <dbReference type="Proteomes" id="UP000280842"/>
    </source>
</evidence>
<evidence type="ECO:0000313" key="1">
    <source>
        <dbReference type="EMBL" id="RMA92552.1"/>
    </source>
</evidence>
<dbReference type="OrthoDB" id="14268at2"/>